<evidence type="ECO:0000313" key="13">
    <source>
        <dbReference type="Proteomes" id="UP000463857"/>
    </source>
</evidence>
<gene>
    <name evidence="9 12" type="primary">fabH</name>
    <name evidence="12" type="ORF">EK0264_02555</name>
</gene>
<feature type="active site" evidence="9">
    <location>
        <position position="123"/>
    </location>
</feature>
<dbReference type="GO" id="GO:0005737">
    <property type="term" value="C:cytoplasm"/>
    <property type="evidence" value="ECO:0007669"/>
    <property type="project" value="UniProtKB-SubCell"/>
</dbReference>
<dbReference type="Proteomes" id="UP000463857">
    <property type="component" value="Chromosome"/>
</dbReference>
<keyword evidence="4 9" id="KW-0808">Transferase</keyword>
<keyword evidence="7 9" id="KW-0275">Fatty acid biosynthesis</keyword>
<keyword evidence="2 9" id="KW-0963">Cytoplasm</keyword>
<dbReference type="GO" id="GO:0033818">
    <property type="term" value="F:beta-ketoacyl-acyl-carrier-protein synthase III activity"/>
    <property type="evidence" value="ECO:0007669"/>
    <property type="project" value="UniProtKB-UniRule"/>
</dbReference>
<dbReference type="InterPro" id="IPR013747">
    <property type="entry name" value="ACP_syn_III_C"/>
</dbReference>
<feature type="active site" evidence="9">
    <location>
        <position position="279"/>
    </location>
</feature>
<feature type="domain" description="Beta-ketoacyl-[acyl-carrier-protein] synthase III N-terminal" evidence="11">
    <location>
        <begin position="117"/>
        <end position="194"/>
    </location>
</feature>
<evidence type="ECO:0000259" key="11">
    <source>
        <dbReference type="Pfam" id="PF08545"/>
    </source>
</evidence>
<dbReference type="InterPro" id="IPR013751">
    <property type="entry name" value="ACP_syn_III_N"/>
</dbReference>
<name>A0A7L4YIW8_9ACTN</name>
<feature type="domain" description="Beta-ketoacyl-[acyl-carrier-protein] synthase III C-terminal" evidence="10">
    <location>
        <begin position="232"/>
        <end position="320"/>
    </location>
</feature>
<dbReference type="Pfam" id="PF08541">
    <property type="entry name" value="ACP_syn_III_C"/>
    <property type="match status" value="1"/>
</dbReference>
<dbReference type="GO" id="GO:0004315">
    <property type="term" value="F:3-oxoacyl-[acyl-carrier-protein] synthase activity"/>
    <property type="evidence" value="ECO:0007669"/>
    <property type="project" value="InterPro"/>
</dbReference>
<organism evidence="12 13">
    <name type="scientific">Epidermidibacterium keratini</name>
    <dbReference type="NCBI Taxonomy" id="1891644"/>
    <lineage>
        <taxon>Bacteria</taxon>
        <taxon>Bacillati</taxon>
        <taxon>Actinomycetota</taxon>
        <taxon>Actinomycetes</taxon>
        <taxon>Sporichthyales</taxon>
        <taxon>Sporichthyaceae</taxon>
        <taxon>Epidermidibacterium</taxon>
    </lineage>
</organism>
<comment type="domain">
    <text evidence="9">The last Arg residue of the ACP-binding site is essential for the weak association between ACP/AcpP and FabH.</text>
</comment>
<evidence type="ECO:0000256" key="4">
    <source>
        <dbReference type="ARBA" id="ARBA00022679"/>
    </source>
</evidence>
<evidence type="ECO:0000256" key="6">
    <source>
        <dbReference type="ARBA" id="ARBA00023098"/>
    </source>
</evidence>
<dbReference type="FunCoup" id="A0A7L4YIW8">
    <property type="interactions" value="208"/>
</dbReference>
<comment type="function">
    <text evidence="9">Catalyzes the condensation reaction of fatty acid synthesis by the addition to an acyl acceptor of two carbons from malonyl-ACP. Catalyzes the first condensation reaction which initiates fatty acid synthesis and may therefore play a role in governing the total rate of fatty acid production. Possesses both acetoacetyl-ACP synthase and acetyl transacylase activities. Its substrate specificity determines the biosynthesis of branched-chain and/or straight-chain of fatty acids.</text>
</comment>
<accession>A0A7L4YIW8</accession>
<keyword evidence="8 9" id="KW-0012">Acyltransferase</keyword>
<comment type="subcellular location">
    <subcellularLocation>
        <location evidence="9">Cytoplasm</location>
    </subcellularLocation>
</comment>
<dbReference type="KEGG" id="eke:EK0264_02555"/>
<dbReference type="GO" id="GO:0006633">
    <property type="term" value="P:fatty acid biosynthetic process"/>
    <property type="evidence" value="ECO:0007669"/>
    <property type="project" value="UniProtKB-UniRule"/>
</dbReference>
<dbReference type="HAMAP" id="MF_01815">
    <property type="entry name" value="FabH"/>
    <property type="match status" value="1"/>
</dbReference>
<protein>
    <recommendedName>
        <fullName evidence="9">Beta-ketoacyl-[acyl-carrier-protein] synthase III</fullName>
        <shortName evidence="9">Beta-ketoacyl-ACP synthase III</shortName>
        <shortName evidence="9">KAS III</shortName>
        <ecNumber evidence="9">2.3.1.180</ecNumber>
    </recommendedName>
    <alternativeName>
        <fullName evidence="9">3-oxoacyl-[acyl-carrier-protein] synthase 3</fullName>
    </alternativeName>
    <alternativeName>
        <fullName evidence="9">3-oxoacyl-[acyl-carrier-protein] synthase III</fullName>
    </alternativeName>
</protein>
<dbReference type="NCBIfam" id="TIGR00747">
    <property type="entry name" value="fabH"/>
    <property type="match status" value="1"/>
</dbReference>
<dbReference type="InterPro" id="IPR016039">
    <property type="entry name" value="Thiolase-like"/>
</dbReference>
<keyword evidence="6 9" id="KW-0443">Lipid metabolism</keyword>
<keyword evidence="13" id="KW-1185">Reference proteome</keyword>
<dbReference type="EC" id="2.3.1.180" evidence="9"/>
<dbReference type="InterPro" id="IPR004655">
    <property type="entry name" value="FabH"/>
</dbReference>
<comment type="subunit">
    <text evidence="9">Homodimer.</text>
</comment>
<dbReference type="InParanoid" id="A0A7L4YIW8"/>
<comment type="catalytic activity">
    <reaction evidence="9">
        <text>malonyl-[ACP] + acetyl-CoA + H(+) = 3-oxobutanoyl-[ACP] + CO2 + CoA</text>
        <dbReference type="Rhea" id="RHEA:12080"/>
        <dbReference type="Rhea" id="RHEA-COMP:9623"/>
        <dbReference type="Rhea" id="RHEA-COMP:9625"/>
        <dbReference type="ChEBI" id="CHEBI:15378"/>
        <dbReference type="ChEBI" id="CHEBI:16526"/>
        <dbReference type="ChEBI" id="CHEBI:57287"/>
        <dbReference type="ChEBI" id="CHEBI:57288"/>
        <dbReference type="ChEBI" id="CHEBI:78449"/>
        <dbReference type="ChEBI" id="CHEBI:78450"/>
        <dbReference type="EC" id="2.3.1.180"/>
    </reaction>
</comment>
<feature type="region of interest" description="ACP-binding" evidence="9">
    <location>
        <begin position="249"/>
        <end position="253"/>
    </location>
</feature>
<feature type="active site" evidence="9">
    <location>
        <position position="248"/>
    </location>
</feature>
<dbReference type="NCBIfam" id="NF006829">
    <property type="entry name" value="PRK09352.1"/>
    <property type="match status" value="1"/>
</dbReference>
<keyword evidence="3 9" id="KW-0444">Lipid biosynthesis</keyword>
<sequence length="323" mass="33961">MNPSLTPPPHPRNTGVLGFGQYRPSRVVTNDDLSKLVDTSDEWITSRVGIKERRYADDDETIVAMSVAAGADAIKAAGLSAADIDLVIVSSCSLETPLPGAAPEVAYQLGANAPGAYDLNAACAGFCYSLAAADQAIRTGASERALVIGVEKLSQWVDHTDRSTSIIFADGAGAAVLAASPEQGISPVVWGSAGDKPEAIIARRRDTKLEMDGRAVFRWATTDIRDQLTRICDAAGITLRDVDAFVPHQANTRIIDAMLRGQDFRDDVVVARDIEYAGNTSSASVPLAVCALADTGHITSGDKVLTIGFGAGLTFAGQIFVMP</sequence>
<dbReference type="EMBL" id="CP047156">
    <property type="protein sequence ID" value="QHB99280.1"/>
    <property type="molecule type" value="Genomic_DNA"/>
</dbReference>
<dbReference type="OrthoDB" id="9815506at2"/>
<evidence type="ECO:0000256" key="1">
    <source>
        <dbReference type="ARBA" id="ARBA00008642"/>
    </source>
</evidence>
<dbReference type="SUPFAM" id="SSF53901">
    <property type="entry name" value="Thiolase-like"/>
    <property type="match status" value="1"/>
</dbReference>
<dbReference type="AlphaFoldDB" id="A0A7L4YIW8"/>
<comment type="similarity">
    <text evidence="1 9">Belongs to the thiolase-like superfamily. FabH family.</text>
</comment>
<evidence type="ECO:0000256" key="7">
    <source>
        <dbReference type="ARBA" id="ARBA00023160"/>
    </source>
</evidence>
<dbReference type="Gene3D" id="3.40.47.10">
    <property type="match status" value="2"/>
</dbReference>
<proteinExistence type="inferred from homology"/>
<evidence type="ECO:0000256" key="8">
    <source>
        <dbReference type="ARBA" id="ARBA00023315"/>
    </source>
</evidence>
<evidence type="ECO:0000256" key="5">
    <source>
        <dbReference type="ARBA" id="ARBA00022832"/>
    </source>
</evidence>
<evidence type="ECO:0000256" key="9">
    <source>
        <dbReference type="HAMAP-Rule" id="MF_01815"/>
    </source>
</evidence>
<dbReference type="Pfam" id="PF08545">
    <property type="entry name" value="ACP_syn_III"/>
    <property type="match status" value="1"/>
</dbReference>
<dbReference type="PANTHER" id="PTHR34069:SF2">
    <property type="entry name" value="BETA-KETOACYL-[ACYL-CARRIER-PROTEIN] SYNTHASE III"/>
    <property type="match status" value="1"/>
</dbReference>
<comment type="pathway">
    <text evidence="9">Lipid metabolism; fatty acid biosynthesis.</text>
</comment>
<dbReference type="PANTHER" id="PTHR34069">
    <property type="entry name" value="3-OXOACYL-[ACYL-CARRIER-PROTEIN] SYNTHASE 3"/>
    <property type="match status" value="1"/>
</dbReference>
<dbReference type="RefSeq" id="WP_159542597.1">
    <property type="nucleotide sequence ID" value="NZ_CP047156.1"/>
</dbReference>
<evidence type="ECO:0000256" key="2">
    <source>
        <dbReference type="ARBA" id="ARBA00022490"/>
    </source>
</evidence>
<dbReference type="UniPathway" id="UPA00094"/>
<keyword evidence="9" id="KW-0511">Multifunctional enzyme</keyword>
<reference evidence="12 13" key="1">
    <citation type="journal article" date="2018" name="Int. J. Syst. Evol. Microbiol.">
        <title>Epidermidibacterium keratini gen. nov., sp. nov., a member of the family Sporichthyaceae, isolated from keratin epidermis.</title>
        <authorList>
            <person name="Lee D.G."/>
            <person name="Trujillo M.E."/>
            <person name="Kang S."/>
            <person name="Nam J.J."/>
            <person name="Kim Y.J."/>
        </authorList>
    </citation>
    <scope>NUCLEOTIDE SEQUENCE [LARGE SCALE GENOMIC DNA]</scope>
    <source>
        <strain evidence="12 13">EPI-7</strain>
    </source>
</reference>
<evidence type="ECO:0000259" key="10">
    <source>
        <dbReference type="Pfam" id="PF08541"/>
    </source>
</evidence>
<evidence type="ECO:0000313" key="12">
    <source>
        <dbReference type="EMBL" id="QHB99280.1"/>
    </source>
</evidence>
<dbReference type="CDD" id="cd00830">
    <property type="entry name" value="KAS_III"/>
    <property type="match status" value="1"/>
</dbReference>
<evidence type="ECO:0000256" key="3">
    <source>
        <dbReference type="ARBA" id="ARBA00022516"/>
    </source>
</evidence>
<dbReference type="GO" id="GO:0044550">
    <property type="term" value="P:secondary metabolite biosynthetic process"/>
    <property type="evidence" value="ECO:0007669"/>
    <property type="project" value="TreeGrafter"/>
</dbReference>
<keyword evidence="5 9" id="KW-0276">Fatty acid metabolism</keyword>